<sequence>MERQRRQFLRKWRRQQGQLQQRTRRILGRRRWRRRGLRWRRRHDHPGGHHLCLWHGSLYHRAGY</sequence>
<keyword evidence="2" id="KW-1185">Reference proteome</keyword>
<dbReference type="EMBL" id="CM000162">
    <property type="protein sequence ID" value="KRK06423.1"/>
    <property type="molecule type" value="Genomic_DNA"/>
</dbReference>
<evidence type="ECO:0000313" key="2">
    <source>
        <dbReference type="Proteomes" id="UP000002282"/>
    </source>
</evidence>
<proteinExistence type="predicted"/>
<accession>A0A0R1EI76</accession>
<dbReference type="Proteomes" id="UP000002282">
    <property type="component" value="Chromosome X"/>
</dbReference>
<reference evidence="1 2" key="1">
    <citation type="journal article" date="2007" name="Nature">
        <title>Evolution of genes and genomes on the Drosophila phylogeny.</title>
        <authorList>
            <consortium name="Drosophila 12 Genomes Consortium"/>
            <person name="Clark A.G."/>
            <person name="Eisen M.B."/>
            <person name="Smith D.R."/>
            <person name="Bergman C.M."/>
            <person name="Oliver B."/>
            <person name="Markow T.A."/>
            <person name="Kaufman T.C."/>
            <person name="Kellis M."/>
            <person name="Gelbart W."/>
            <person name="Iyer V.N."/>
            <person name="Pollard D.A."/>
            <person name="Sackton T.B."/>
            <person name="Larracuente A.M."/>
            <person name="Singh N.D."/>
            <person name="Abad J.P."/>
            <person name="Abt D.N."/>
            <person name="Adryan B."/>
            <person name="Aguade M."/>
            <person name="Akashi H."/>
            <person name="Anderson W.W."/>
            <person name="Aquadro C.F."/>
            <person name="Ardell D.H."/>
            <person name="Arguello R."/>
            <person name="Artieri C.G."/>
            <person name="Barbash D.A."/>
            <person name="Barker D."/>
            <person name="Barsanti P."/>
            <person name="Batterham P."/>
            <person name="Batzoglou S."/>
            <person name="Begun D."/>
            <person name="Bhutkar A."/>
            <person name="Blanco E."/>
            <person name="Bosak S.A."/>
            <person name="Bradley R.K."/>
            <person name="Brand A.D."/>
            <person name="Brent M.R."/>
            <person name="Brooks A.N."/>
            <person name="Brown R.H."/>
            <person name="Butlin R.K."/>
            <person name="Caggese C."/>
            <person name="Calvi B.R."/>
            <person name="Bernardo de Carvalho A."/>
            <person name="Caspi A."/>
            <person name="Castrezana S."/>
            <person name="Celniker S.E."/>
            <person name="Chang J.L."/>
            <person name="Chapple C."/>
            <person name="Chatterji S."/>
            <person name="Chinwalla A."/>
            <person name="Civetta A."/>
            <person name="Clifton S.W."/>
            <person name="Comeron J.M."/>
            <person name="Costello J.C."/>
            <person name="Coyne J.A."/>
            <person name="Daub J."/>
            <person name="David R.G."/>
            <person name="Delcher A.L."/>
            <person name="Delehaunty K."/>
            <person name="Do C.B."/>
            <person name="Ebling H."/>
            <person name="Edwards K."/>
            <person name="Eickbush T."/>
            <person name="Evans J.D."/>
            <person name="Filipski A."/>
            <person name="Findeiss S."/>
            <person name="Freyhult E."/>
            <person name="Fulton L."/>
            <person name="Fulton R."/>
            <person name="Garcia A.C."/>
            <person name="Gardiner A."/>
            <person name="Garfield D.A."/>
            <person name="Garvin B.E."/>
            <person name="Gibson G."/>
            <person name="Gilbert D."/>
            <person name="Gnerre S."/>
            <person name="Godfrey J."/>
            <person name="Good R."/>
            <person name="Gotea V."/>
            <person name="Gravely B."/>
            <person name="Greenberg A.J."/>
            <person name="Griffiths-Jones S."/>
            <person name="Gross S."/>
            <person name="Guigo R."/>
            <person name="Gustafson E.A."/>
            <person name="Haerty W."/>
            <person name="Hahn M.W."/>
            <person name="Halligan D.L."/>
            <person name="Halpern A.L."/>
            <person name="Halter G.M."/>
            <person name="Han M.V."/>
            <person name="Heger A."/>
            <person name="Hillier L."/>
            <person name="Hinrichs A.S."/>
            <person name="Holmes I."/>
            <person name="Hoskins R.A."/>
            <person name="Hubisz M.J."/>
            <person name="Hultmark D."/>
            <person name="Huntley M.A."/>
            <person name="Jaffe D.B."/>
            <person name="Jagadeeshan S."/>
            <person name="Jeck W.R."/>
            <person name="Johnson J."/>
            <person name="Jones C.D."/>
            <person name="Jordan W.C."/>
            <person name="Karpen G.H."/>
            <person name="Kataoka E."/>
            <person name="Keightley P.D."/>
            <person name="Kheradpour P."/>
            <person name="Kirkness E.F."/>
            <person name="Koerich L.B."/>
            <person name="Kristiansen K."/>
            <person name="Kudrna D."/>
            <person name="Kulathinal R.J."/>
            <person name="Kumar S."/>
            <person name="Kwok R."/>
            <person name="Lander E."/>
            <person name="Langley C.H."/>
            <person name="Lapoint R."/>
            <person name="Lazzaro B.P."/>
            <person name="Lee S.J."/>
            <person name="Levesque L."/>
            <person name="Li R."/>
            <person name="Lin C.F."/>
            <person name="Lin M.F."/>
            <person name="Lindblad-Toh K."/>
            <person name="Llopart A."/>
            <person name="Long M."/>
            <person name="Low L."/>
            <person name="Lozovsky E."/>
            <person name="Lu J."/>
            <person name="Luo M."/>
            <person name="Machado C.A."/>
            <person name="Makalowski W."/>
            <person name="Marzo M."/>
            <person name="Matsuda M."/>
            <person name="Matzkin L."/>
            <person name="McAllister B."/>
            <person name="McBride C.S."/>
            <person name="McKernan B."/>
            <person name="McKernan K."/>
            <person name="Mendez-Lago M."/>
            <person name="Minx P."/>
            <person name="Mollenhauer M.U."/>
            <person name="Montooth K."/>
            <person name="Mount S.M."/>
            <person name="Mu X."/>
            <person name="Myers E."/>
            <person name="Negre B."/>
            <person name="Newfeld S."/>
            <person name="Nielsen R."/>
            <person name="Noor M.A."/>
            <person name="O'Grady P."/>
            <person name="Pachter L."/>
            <person name="Papaceit M."/>
            <person name="Parisi M.J."/>
            <person name="Parisi M."/>
            <person name="Parts L."/>
            <person name="Pedersen J.S."/>
            <person name="Pesole G."/>
            <person name="Phillippy A.M."/>
            <person name="Ponting C.P."/>
            <person name="Pop M."/>
            <person name="Porcelli D."/>
            <person name="Powell J.R."/>
            <person name="Prohaska S."/>
            <person name="Pruitt K."/>
            <person name="Puig M."/>
            <person name="Quesneville H."/>
            <person name="Ram K.R."/>
            <person name="Rand D."/>
            <person name="Rasmussen M.D."/>
            <person name="Reed L.K."/>
            <person name="Reenan R."/>
            <person name="Reily A."/>
            <person name="Remington K.A."/>
            <person name="Rieger T.T."/>
            <person name="Ritchie M.G."/>
            <person name="Robin C."/>
            <person name="Rogers Y.H."/>
            <person name="Rohde C."/>
            <person name="Rozas J."/>
            <person name="Rubenfield M.J."/>
            <person name="Ruiz A."/>
            <person name="Russo S."/>
            <person name="Salzberg S.L."/>
            <person name="Sanchez-Gracia A."/>
            <person name="Saranga D.J."/>
            <person name="Sato H."/>
            <person name="Schaeffer S.W."/>
            <person name="Schatz M.C."/>
            <person name="Schlenke T."/>
            <person name="Schwartz R."/>
            <person name="Segarra C."/>
            <person name="Singh R.S."/>
            <person name="Sirot L."/>
            <person name="Sirota M."/>
            <person name="Sisneros N.B."/>
            <person name="Smith C.D."/>
            <person name="Smith T.F."/>
            <person name="Spieth J."/>
            <person name="Stage D.E."/>
            <person name="Stark A."/>
            <person name="Stephan W."/>
            <person name="Strausberg R.L."/>
            <person name="Strempel S."/>
            <person name="Sturgill D."/>
            <person name="Sutton G."/>
            <person name="Sutton G.G."/>
            <person name="Tao W."/>
            <person name="Teichmann S."/>
            <person name="Tobari Y.N."/>
            <person name="Tomimura Y."/>
            <person name="Tsolas J.M."/>
            <person name="Valente V.L."/>
            <person name="Venter E."/>
            <person name="Venter J.C."/>
            <person name="Vicario S."/>
            <person name="Vieira F.G."/>
            <person name="Vilella A.J."/>
            <person name="Villasante A."/>
            <person name="Walenz B."/>
            <person name="Wang J."/>
            <person name="Wasserman M."/>
            <person name="Watts T."/>
            <person name="Wilson D."/>
            <person name="Wilson R.K."/>
            <person name="Wing R.A."/>
            <person name="Wolfner M.F."/>
            <person name="Wong A."/>
            <person name="Wong G.K."/>
            <person name="Wu C.I."/>
            <person name="Wu G."/>
            <person name="Yamamoto D."/>
            <person name="Yang H.P."/>
            <person name="Yang S.P."/>
            <person name="Yorke J.A."/>
            <person name="Yoshida K."/>
            <person name="Zdobnov E."/>
            <person name="Zhang P."/>
            <person name="Zhang Y."/>
            <person name="Zimin A.V."/>
            <person name="Baldwin J."/>
            <person name="Abdouelleil A."/>
            <person name="Abdulkadir J."/>
            <person name="Abebe A."/>
            <person name="Abera B."/>
            <person name="Abreu J."/>
            <person name="Acer S.C."/>
            <person name="Aftuck L."/>
            <person name="Alexander A."/>
            <person name="An P."/>
            <person name="Anderson E."/>
            <person name="Anderson S."/>
            <person name="Arachi H."/>
            <person name="Azer M."/>
            <person name="Bachantsang P."/>
            <person name="Barry A."/>
            <person name="Bayul T."/>
            <person name="Berlin A."/>
            <person name="Bessette D."/>
            <person name="Bloom T."/>
            <person name="Blye J."/>
            <person name="Boguslavskiy L."/>
            <person name="Bonnet C."/>
            <person name="Boukhgalter B."/>
            <person name="Bourzgui I."/>
            <person name="Brown A."/>
            <person name="Cahill P."/>
            <person name="Channer S."/>
            <person name="Cheshatsang Y."/>
            <person name="Chuda L."/>
            <person name="Citroen M."/>
            <person name="Collymore A."/>
            <person name="Cooke P."/>
            <person name="Costello M."/>
            <person name="D'Aco K."/>
            <person name="Daza R."/>
            <person name="De Haan G."/>
            <person name="DeGray S."/>
            <person name="DeMaso C."/>
            <person name="Dhargay N."/>
            <person name="Dooley K."/>
            <person name="Dooley E."/>
            <person name="Doricent M."/>
            <person name="Dorje P."/>
            <person name="Dorjee K."/>
            <person name="Dupes A."/>
            <person name="Elong R."/>
            <person name="Falk J."/>
            <person name="Farina A."/>
            <person name="Faro S."/>
            <person name="Ferguson D."/>
            <person name="Fisher S."/>
            <person name="Foley C.D."/>
            <person name="Franke A."/>
            <person name="Friedrich D."/>
            <person name="Gadbois L."/>
            <person name="Gearin G."/>
            <person name="Gearin C.R."/>
            <person name="Giannoukos G."/>
            <person name="Goode T."/>
            <person name="Graham J."/>
            <person name="Grandbois E."/>
            <person name="Grewal S."/>
            <person name="Gyaltsen K."/>
            <person name="Hafez N."/>
            <person name="Hagos B."/>
            <person name="Hall J."/>
            <person name="Henson C."/>
            <person name="Hollinger A."/>
            <person name="Honan T."/>
            <person name="Huard M.D."/>
            <person name="Hughes L."/>
            <person name="Hurhula B."/>
            <person name="Husby M.E."/>
            <person name="Kamat A."/>
            <person name="Kanga B."/>
            <person name="Kashin S."/>
            <person name="Khazanovich D."/>
            <person name="Kisner P."/>
            <person name="Lance K."/>
            <person name="Lara M."/>
            <person name="Lee W."/>
            <person name="Lennon N."/>
            <person name="Letendre F."/>
            <person name="LeVine R."/>
            <person name="Lipovsky A."/>
            <person name="Liu X."/>
            <person name="Liu J."/>
            <person name="Liu S."/>
            <person name="Lokyitsang T."/>
            <person name="Lokyitsang Y."/>
            <person name="Lubonja R."/>
            <person name="Lui A."/>
            <person name="MacDonald P."/>
            <person name="Magnisalis V."/>
            <person name="Maru K."/>
            <person name="Matthews C."/>
            <person name="McCusker W."/>
            <person name="McDonough S."/>
            <person name="Mehta T."/>
            <person name="Meldrim J."/>
            <person name="Meneus L."/>
            <person name="Mihai O."/>
            <person name="Mihalev A."/>
            <person name="Mihova T."/>
            <person name="Mittelman R."/>
            <person name="Mlenga V."/>
            <person name="Montmayeur A."/>
            <person name="Mulrain L."/>
            <person name="Navidi A."/>
            <person name="Naylor J."/>
            <person name="Negash T."/>
            <person name="Nguyen T."/>
            <person name="Nguyen N."/>
            <person name="Nicol R."/>
            <person name="Norbu C."/>
            <person name="Norbu N."/>
            <person name="Novod N."/>
            <person name="O'Neill B."/>
            <person name="Osman S."/>
            <person name="Markiewicz E."/>
            <person name="Oyono O.L."/>
            <person name="Patti C."/>
            <person name="Phunkhang P."/>
            <person name="Pierre F."/>
            <person name="Priest M."/>
            <person name="Raghuraman S."/>
            <person name="Rege F."/>
            <person name="Reyes R."/>
            <person name="Rise C."/>
            <person name="Rogov P."/>
            <person name="Ross K."/>
            <person name="Ryan E."/>
            <person name="Settipalli S."/>
            <person name="Shea T."/>
            <person name="Sherpa N."/>
            <person name="Shi L."/>
            <person name="Shih D."/>
            <person name="Sparrow T."/>
            <person name="Spaulding J."/>
            <person name="Stalker J."/>
            <person name="Stange-Thomann N."/>
            <person name="Stavropoulos S."/>
            <person name="Stone C."/>
            <person name="Strader C."/>
            <person name="Tesfaye S."/>
            <person name="Thomson T."/>
            <person name="Thoulutsang Y."/>
            <person name="Thoulutsang D."/>
            <person name="Topham K."/>
            <person name="Topping I."/>
            <person name="Tsamla T."/>
            <person name="Vassiliev H."/>
            <person name="Vo A."/>
            <person name="Wangchuk T."/>
            <person name="Wangdi T."/>
            <person name="Weiand M."/>
            <person name="Wilkinson J."/>
            <person name="Wilson A."/>
            <person name="Yadav S."/>
            <person name="Young G."/>
            <person name="Yu Q."/>
            <person name="Zembek L."/>
            <person name="Zhong D."/>
            <person name="Zimmer A."/>
            <person name="Zwirko Z."/>
            <person name="Jaffe D.B."/>
            <person name="Alvarez P."/>
            <person name="Brockman W."/>
            <person name="Butler J."/>
            <person name="Chin C."/>
            <person name="Gnerre S."/>
            <person name="Grabherr M."/>
            <person name="Kleber M."/>
            <person name="Mauceli E."/>
            <person name="MacCallum I."/>
        </authorList>
    </citation>
    <scope>NUCLEOTIDE SEQUENCE [LARGE SCALE GENOMIC DNA]</scope>
    <source>
        <strain evidence="2">Tai18E2 / Tucson 14021-0261.01</strain>
    </source>
</reference>
<organism evidence="1 2">
    <name type="scientific">Drosophila yakuba</name>
    <name type="common">Fruit fly</name>
    <dbReference type="NCBI Taxonomy" id="7245"/>
    <lineage>
        <taxon>Eukaryota</taxon>
        <taxon>Metazoa</taxon>
        <taxon>Ecdysozoa</taxon>
        <taxon>Arthropoda</taxon>
        <taxon>Hexapoda</taxon>
        <taxon>Insecta</taxon>
        <taxon>Pterygota</taxon>
        <taxon>Neoptera</taxon>
        <taxon>Endopterygota</taxon>
        <taxon>Diptera</taxon>
        <taxon>Brachycera</taxon>
        <taxon>Muscomorpha</taxon>
        <taxon>Ephydroidea</taxon>
        <taxon>Drosophilidae</taxon>
        <taxon>Drosophila</taxon>
        <taxon>Sophophora</taxon>
    </lineage>
</organism>
<protein>
    <submittedName>
        <fullName evidence="1">Uncharacterized protein, isoform A</fullName>
    </submittedName>
</protein>
<dbReference type="SMR" id="A0A0R1EI76"/>
<dbReference type="AlphaFoldDB" id="A0A0R1EI76"/>
<gene>
    <name evidence="1" type="primary">Dyak\GE27468</name>
    <name evidence="1" type="synonym">GE27468</name>
    <name evidence="1" type="ORF">Dyak_GE27468</name>
</gene>
<name>A0A0R1EI76_DROYA</name>
<reference evidence="1 2" key="2">
    <citation type="journal article" date="2007" name="PLoS Biol.">
        <title>Principles of genome evolution in the Drosophila melanogaster species group.</title>
        <authorList>
            <person name="Ranz J.M."/>
            <person name="Maurin D."/>
            <person name="Chan Y.S."/>
            <person name="von Grotthuss M."/>
            <person name="Hillier L.W."/>
            <person name="Roote J."/>
            <person name="Ashburner M."/>
            <person name="Bergman C.M."/>
        </authorList>
    </citation>
    <scope>NUCLEOTIDE SEQUENCE [LARGE SCALE GENOMIC DNA]</scope>
    <source>
        <strain evidence="2">Tai18E2 / Tucson 14021-0261.01</strain>
    </source>
</reference>
<evidence type="ECO:0000313" key="1">
    <source>
        <dbReference type="EMBL" id="KRK06423.1"/>
    </source>
</evidence>